<sequence length="140" mass="15933">ILRQRLDVRDAVTIGDALKMPLRSKMKVIGIVTNRRASGGRLFLEIEDAEDSVTVMASAGETMRKGLSILVDQVICVDGMKYRQDLMIANDFIWPDIPSRPPNRSEIPLCAAFLADIHIGSNHFQKELFDRFIRWMNMEL</sequence>
<organism evidence="1">
    <name type="scientific">marine sediment metagenome</name>
    <dbReference type="NCBI Taxonomy" id="412755"/>
    <lineage>
        <taxon>unclassified sequences</taxon>
        <taxon>metagenomes</taxon>
        <taxon>ecological metagenomes</taxon>
    </lineage>
</organism>
<name>X0YSC6_9ZZZZ</name>
<protein>
    <recommendedName>
        <fullName evidence="2">OB domain-containing protein</fullName>
    </recommendedName>
</protein>
<accession>X0YSC6</accession>
<feature type="non-terminal residue" evidence="1">
    <location>
        <position position="1"/>
    </location>
</feature>
<reference evidence="1" key="1">
    <citation type="journal article" date="2014" name="Front. Microbiol.">
        <title>High frequency of phylogenetically diverse reductive dehalogenase-homologous genes in deep subseafloor sedimentary metagenomes.</title>
        <authorList>
            <person name="Kawai M."/>
            <person name="Futagami T."/>
            <person name="Toyoda A."/>
            <person name="Takaki Y."/>
            <person name="Nishi S."/>
            <person name="Hori S."/>
            <person name="Arai W."/>
            <person name="Tsubouchi T."/>
            <person name="Morono Y."/>
            <person name="Uchiyama I."/>
            <person name="Ito T."/>
            <person name="Fujiyama A."/>
            <person name="Inagaki F."/>
            <person name="Takami H."/>
        </authorList>
    </citation>
    <scope>NUCLEOTIDE SEQUENCE</scope>
    <source>
        <strain evidence="1">Expedition CK06-06</strain>
    </source>
</reference>
<comment type="caution">
    <text evidence="1">The sequence shown here is derived from an EMBL/GenBank/DDBJ whole genome shotgun (WGS) entry which is preliminary data.</text>
</comment>
<gene>
    <name evidence="1" type="ORF">S01H1_84215</name>
</gene>
<dbReference type="EMBL" id="BARS01057441">
    <property type="protein sequence ID" value="GAG51293.1"/>
    <property type="molecule type" value="Genomic_DNA"/>
</dbReference>
<evidence type="ECO:0008006" key="2">
    <source>
        <dbReference type="Google" id="ProtNLM"/>
    </source>
</evidence>
<feature type="non-terminal residue" evidence="1">
    <location>
        <position position="140"/>
    </location>
</feature>
<evidence type="ECO:0000313" key="1">
    <source>
        <dbReference type="EMBL" id="GAG51293.1"/>
    </source>
</evidence>
<proteinExistence type="predicted"/>
<dbReference type="AlphaFoldDB" id="X0YSC6"/>